<comment type="caution">
    <text evidence="2">The sequence shown here is derived from an EMBL/GenBank/DDBJ whole genome shotgun (WGS) entry which is preliminary data.</text>
</comment>
<accession>A0A8S1LN78</accession>
<proteinExistence type="predicted"/>
<reference evidence="2" key="1">
    <citation type="submission" date="2021-01" db="EMBL/GenBank/DDBJ databases">
        <authorList>
            <consortium name="Genoscope - CEA"/>
            <person name="William W."/>
        </authorList>
    </citation>
    <scope>NUCLEOTIDE SEQUENCE</scope>
</reference>
<dbReference type="AlphaFoldDB" id="A0A8S1LN78"/>
<evidence type="ECO:0000256" key="1">
    <source>
        <dbReference type="SAM" id="Coils"/>
    </source>
</evidence>
<dbReference type="OMA" id="LYANFCQ"/>
<name>A0A8S1LN78_PARPR</name>
<organism evidence="2 3">
    <name type="scientific">Paramecium primaurelia</name>
    <dbReference type="NCBI Taxonomy" id="5886"/>
    <lineage>
        <taxon>Eukaryota</taxon>
        <taxon>Sar</taxon>
        <taxon>Alveolata</taxon>
        <taxon>Ciliophora</taxon>
        <taxon>Intramacronucleata</taxon>
        <taxon>Oligohymenophorea</taxon>
        <taxon>Peniculida</taxon>
        <taxon>Parameciidae</taxon>
        <taxon>Paramecium</taxon>
    </lineage>
</organism>
<dbReference type="EMBL" id="CAJJDM010000044">
    <property type="protein sequence ID" value="CAD8069718.1"/>
    <property type="molecule type" value="Genomic_DNA"/>
</dbReference>
<evidence type="ECO:0000313" key="3">
    <source>
        <dbReference type="Proteomes" id="UP000688137"/>
    </source>
</evidence>
<evidence type="ECO:0000313" key="2">
    <source>
        <dbReference type="EMBL" id="CAD8069718.1"/>
    </source>
</evidence>
<gene>
    <name evidence="2" type="ORF">PPRIM_AZ9-3.1.T0440188</name>
</gene>
<keyword evidence="1" id="KW-0175">Coiled coil</keyword>
<protein>
    <submittedName>
        <fullName evidence="2">Uncharacterized protein</fullName>
    </submittedName>
</protein>
<sequence length="449" mass="53357">MKQEQLIIQQKREEFRNEIRNQRNEQQFQRKRMVNTNVTSDSLLQILQQTNIENEEQANAALQLNIPQKIITSLFISDVNQNYIQDLLKHNRLLLVESLYFFNTFTANANEGQIKQSIQLNFLSYLVSLYANFCQIITENSDIFYIIDYLDCIFYNLILSKIELQPQDKKQIVECIEQIILLNKFQSFSLQAKECLLALYSRLNLSFDITNSLMICSYILHNNNIKELISIVVKLIIRIFQQSIRENKKTLELFICSIKKLNITEKLVQLSDEYPNQIIEYFKNISNHQRQITNELLTFQYASLLYQKWRCFDRAQFYQFLANIISTYKIILTGVLQNQQLLDEIFITLQTKQNKESKEAFYLLCTIVKENSSIHSNHYFMGIINQYFVNSHLIEEYKFYLNLILQDPTLLNYNCPNTVKTKLESLIQFPELETQVQRILNDDFQIIFQ</sequence>
<dbReference type="Proteomes" id="UP000688137">
    <property type="component" value="Unassembled WGS sequence"/>
</dbReference>
<feature type="coiled-coil region" evidence="1">
    <location>
        <begin position="5"/>
        <end position="32"/>
    </location>
</feature>
<keyword evidence="3" id="KW-1185">Reference proteome</keyword>